<name>A0A8S5MC98_9CAUD</name>
<accession>A0A8S5MC98</accession>
<protein>
    <recommendedName>
        <fullName evidence="2">DUF2634 domain-containing protein</fullName>
    </recommendedName>
</protein>
<proteinExistence type="predicted"/>
<sequence length="126" mass="14582">MKLSADLELVRVSYKAKTYKLMNNKIQGFTDGLETLKQAIEKLFKTPKGVYFIYNSYGIDFESLIGEERAYVRAELKRMISESLAEDDRIIDVSDFKFDFDFDKCICSFLVSSIYGDLEIREEVAV</sequence>
<evidence type="ECO:0008006" key="2">
    <source>
        <dbReference type="Google" id="ProtNLM"/>
    </source>
</evidence>
<dbReference type="SUPFAM" id="SSF160719">
    <property type="entry name" value="gpW/gp25-like"/>
    <property type="match status" value="1"/>
</dbReference>
<organism evidence="1">
    <name type="scientific">Myoviridae sp. ctj9o3</name>
    <dbReference type="NCBI Taxonomy" id="2826688"/>
    <lineage>
        <taxon>Viruses</taxon>
        <taxon>Duplodnaviria</taxon>
        <taxon>Heunggongvirae</taxon>
        <taxon>Uroviricota</taxon>
        <taxon>Caudoviricetes</taxon>
    </lineage>
</organism>
<dbReference type="InterPro" id="IPR020288">
    <property type="entry name" value="Sheath_initiator"/>
</dbReference>
<dbReference type="Gene3D" id="3.10.450.40">
    <property type="match status" value="1"/>
</dbReference>
<reference evidence="1" key="1">
    <citation type="journal article" date="2021" name="Proc. Natl. Acad. Sci. U.S.A.">
        <title>A Catalog of Tens of Thousands of Viruses from Human Metagenomes Reveals Hidden Associations with Chronic Diseases.</title>
        <authorList>
            <person name="Tisza M.J."/>
            <person name="Buck C.B."/>
        </authorList>
    </citation>
    <scope>NUCLEOTIDE SEQUENCE</scope>
    <source>
        <strain evidence="1">Ctj9o3</strain>
    </source>
</reference>
<dbReference type="Pfam" id="PF10934">
    <property type="entry name" value="Sheath_initiator"/>
    <property type="match status" value="1"/>
</dbReference>
<evidence type="ECO:0000313" key="1">
    <source>
        <dbReference type="EMBL" id="DAD79792.1"/>
    </source>
</evidence>
<dbReference type="EMBL" id="BK014873">
    <property type="protein sequence ID" value="DAD79792.1"/>
    <property type="molecule type" value="Genomic_DNA"/>
</dbReference>